<reference evidence="4" key="1">
    <citation type="submission" date="2011-01" db="EMBL/GenBank/DDBJ databases">
        <title>Complete sequence of plasmid of Mesorhizobium ciceri bv. biserrulae WSM1271.</title>
        <authorList>
            <person name="Lucas S."/>
            <person name="Copeland A."/>
            <person name="Lapidus A."/>
            <person name="Cheng J.-F."/>
            <person name="Goodwin L."/>
            <person name="Pitluck S."/>
            <person name="Teshima H."/>
            <person name="Detter J.C."/>
            <person name="Han C."/>
            <person name="Tapia R."/>
            <person name="Land M."/>
            <person name="Hauser L."/>
            <person name="Kyrpides N."/>
            <person name="Ivanova N."/>
            <person name="Nandasena K."/>
            <person name="Reeve W.G."/>
            <person name="Howieson J.G."/>
            <person name="O'Hara G."/>
            <person name="Tiwari R.P."/>
            <person name="Woyke T."/>
        </authorList>
    </citation>
    <scope>NUCLEOTIDE SEQUENCE [LARGE SCALE GENOMIC DNA]</scope>
    <source>
        <strain evidence="4">HAMBI 2942 / LMG 23838 / WSM1271</strain>
        <plasmid evidence="4">Plasmid pMESCI01</plasmid>
    </source>
</reference>
<keyword evidence="3" id="KW-0614">Plasmid</keyword>
<dbReference type="Gene3D" id="3.40.1620.10">
    <property type="entry name" value="YefM-like domain"/>
    <property type="match status" value="1"/>
</dbReference>
<dbReference type="eggNOG" id="COG2161">
    <property type="taxonomic scope" value="Bacteria"/>
</dbReference>
<dbReference type="InterPro" id="IPR051405">
    <property type="entry name" value="phD/YefM_antitoxin"/>
</dbReference>
<dbReference type="HOGENOM" id="CLU_163140_1_0_5"/>
<sequence length="84" mass="9391">MMKEIQLKDVKATFSHVVDEAVAGTPTVVTRHGKREAVVISYSEYERLSRVPSLGWLLTNSPLEEADLPARSRKPARALRDPAF</sequence>
<evidence type="ECO:0000256" key="1">
    <source>
        <dbReference type="ARBA" id="ARBA00009981"/>
    </source>
</evidence>
<dbReference type="NCBIfam" id="TIGR01552">
    <property type="entry name" value="phd_fam"/>
    <property type="match status" value="1"/>
</dbReference>
<dbReference type="InterPro" id="IPR036165">
    <property type="entry name" value="YefM-like_sf"/>
</dbReference>
<dbReference type="InterPro" id="IPR006442">
    <property type="entry name" value="Antitoxin_Phd/YefM"/>
</dbReference>
<comment type="function">
    <text evidence="2">Antitoxin component of a type II toxin-antitoxin (TA) system.</text>
</comment>
<accession>E8TNZ7</accession>
<dbReference type="AlphaFoldDB" id="E8TNZ7"/>
<dbReference type="SUPFAM" id="SSF143120">
    <property type="entry name" value="YefM-like"/>
    <property type="match status" value="1"/>
</dbReference>
<organism evidence="3 4">
    <name type="scientific">Mesorhizobium ciceri biovar biserrulae (strain HAMBI 2942 / LMG 23838 / WSM1271)</name>
    <dbReference type="NCBI Taxonomy" id="765698"/>
    <lineage>
        <taxon>Bacteria</taxon>
        <taxon>Pseudomonadati</taxon>
        <taxon>Pseudomonadota</taxon>
        <taxon>Alphaproteobacteria</taxon>
        <taxon>Hyphomicrobiales</taxon>
        <taxon>Phyllobacteriaceae</taxon>
        <taxon>Mesorhizobium</taxon>
    </lineage>
</organism>
<geneLocation type="plasmid" evidence="3 4">
    <name>pMESCI01</name>
</geneLocation>
<dbReference type="EMBL" id="CP002448">
    <property type="protein sequence ID" value="ADV15426.1"/>
    <property type="molecule type" value="Genomic_DNA"/>
</dbReference>
<evidence type="ECO:0000256" key="2">
    <source>
        <dbReference type="RuleBase" id="RU362080"/>
    </source>
</evidence>
<evidence type="ECO:0000313" key="3">
    <source>
        <dbReference type="EMBL" id="ADV15426.1"/>
    </source>
</evidence>
<comment type="similarity">
    <text evidence="1 2">Belongs to the phD/YefM antitoxin family.</text>
</comment>
<dbReference type="PANTHER" id="PTHR33713">
    <property type="entry name" value="ANTITOXIN YAFN-RELATED"/>
    <property type="match status" value="1"/>
</dbReference>
<dbReference type="PATRIC" id="fig|765698.3.peg.396"/>
<name>E8TNZ7_MESCW</name>
<evidence type="ECO:0000313" key="4">
    <source>
        <dbReference type="Proteomes" id="UP000007471"/>
    </source>
</evidence>
<gene>
    <name evidence="3" type="ordered locus">Mesci_6457</name>
</gene>
<dbReference type="PANTHER" id="PTHR33713:SF9">
    <property type="entry name" value="ANTITOXIN"/>
    <property type="match status" value="1"/>
</dbReference>
<dbReference type="KEGG" id="mci:Mesci_6457"/>
<protein>
    <recommendedName>
        <fullName evidence="2">Antitoxin</fullName>
    </recommendedName>
</protein>
<proteinExistence type="inferred from homology"/>
<dbReference type="OrthoDB" id="517402at2"/>
<dbReference type="Proteomes" id="UP000007471">
    <property type="component" value="Plasmid pMESCI01"/>
</dbReference>
<dbReference type="Pfam" id="PF02604">
    <property type="entry name" value="PhdYeFM_antitox"/>
    <property type="match status" value="1"/>
</dbReference>